<protein>
    <submittedName>
        <fullName evidence="8">DoxX family protein</fullName>
    </submittedName>
</protein>
<feature type="transmembrane region" description="Helical" evidence="7">
    <location>
        <begin position="72"/>
        <end position="93"/>
    </location>
</feature>
<organism evidence="8 9">
    <name type="scientific">Variovorax dokdonensis</name>
    <dbReference type="NCBI Taxonomy" id="344883"/>
    <lineage>
        <taxon>Bacteria</taxon>
        <taxon>Pseudomonadati</taxon>
        <taxon>Pseudomonadota</taxon>
        <taxon>Betaproteobacteria</taxon>
        <taxon>Burkholderiales</taxon>
        <taxon>Comamonadaceae</taxon>
        <taxon>Variovorax</taxon>
    </lineage>
</organism>
<dbReference type="PANTHER" id="PTHR33452">
    <property type="entry name" value="OXIDOREDUCTASE CATD-RELATED"/>
    <property type="match status" value="1"/>
</dbReference>
<comment type="caution">
    <text evidence="8">The sequence shown here is derived from an EMBL/GenBank/DDBJ whole genome shotgun (WGS) entry which is preliminary data.</text>
</comment>
<dbReference type="Proteomes" id="UP001174908">
    <property type="component" value="Unassembled WGS sequence"/>
</dbReference>
<comment type="similarity">
    <text evidence="2">Belongs to the DoxX family.</text>
</comment>
<evidence type="ECO:0000256" key="1">
    <source>
        <dbReference type="ARBA" id="ARBA00004651"/>
    </source>
</evidence>
<dbReference type="RefSeq" id="WP_286661587.1">
    <property type="nucleotide sequence ID" value="NZ_JASZYV010000003.1"/>
</dbReference>
<evidence type="ECO:0000256" key="3">
    <source>
        <dbReference type="ARBA" id="ARBA00022475"/>
    </source>
</evidence>
<sequence length="131" mass="13447">MPGSDALALIGRVLIAYMFIPAGISKIMGFAGTVGYIGSVGLPLPAVGAVLAILVEVGAGAALLLGYKTRIAAIVLAVFTLAASFFFHPYWSAPEAQKMIVTLLFTKNIAIVGGLLALAAFGPGRLSIDKK</sequence>
<keyword evidence="4 7" id="KW-0812">Transmembrane</keyword>
<keyword evidence="3" id="KW-1003">Cell membrane</keyword>
<reference evidence="8" key="1">
    <citation type="submission" date="2023-06" db="EMBL/GenBank/DDBJ databases">
        <authorList>
            <person name="Jiang Y."/>
            <person name="Liu Q."/>
        </authorList>
    </citation>
    <scope>NUCLEOTIDE SEQUENCE</scope>
    <source>
        <strain evidence="8">CGMCC 1.12089</strain>
    </source>
</reference>
<evidence type="ECO:0000313" key="8">
    <source>
        <dbReference type="EMBL" id="MDM0045841.1"/>
    </source>
</evidence>
<evidence type="ECO:0000256" key="6">
    <source>
        <dbReference type="ARBA" id="ARBA00023136"/>
    </source>
</evidence>
<evidence type="ECO:0000313" key="9">
    <source>
        <dbReference type="Proteomes" id="UP001174908"/>
    </source>
</evidence>
<keyword evidence="5 7" id="KW-1133">Transmembrane helix</keyword>
<dbReference type="Pfam" id="PF07681">
    <property type="entry name" value="DoxX"/>
    <property type="match status" value="1"/>
</dbReference>
<feature type="transmembrane region" description="Helical" evidence="7">
    <location>
        <begin position="12"/>
        <end position="38"/>
    </location>
</feature>
<keyword evidence="9" id="KW-1185">Reference proteome</keyword>
<evidence type="ECO:0000256" key="4">
    <source>
        <dbReference type="ARBA" id="ARBA00022692"/>
    </source>
</evidence>
<dbReference type="PANTHER" id="PTHR33452:SF1">
    <property type="entry name" value="INNER MEMBRANE PROTEIN YPHA-RELATED"/>
    <property type="match status" value="1"/>
</dbReference>
<name>A0ABT7ND00_9BURK</name>
<proteinExistence type="inferred from homology"/>
<comment type="subcellular location">
    <subcellularLocation>
        <location evidence="1">Cell membrane</location>
        <topology evidence="1">Multi-pass membrane protein</topology>
    </subcellularLocation>
</comment>
<accession>A0ABT7ND00</accession>
<feature type="transmembrane region" description="Helical" evidence="7">
    <location>
        <begin position="99"/>
        <end position="121"/>
    </location>
</feature>
<keyword evidence="6 7" id="KW-0472">Membrane</keyword>
<dbReference type="InterPro" id="IPR032808">
    <property type="entry name" value="DoxX"/>
</dbReference>
<evidence type="ECO:0000256" key="7">
    <source>
        <dbReference type="SAM" id="Phobius"/>
    </source>
</evidence>
<feature type="transmembrane region" description="Helical" evidence="7">
    <location>
        <begin position="44"/>
        <end position="65"/>
    </location>
</feature>
<dbReference type="EMBL" id="JASZYV010000003">
    <property type="protein sequence ID" value="MDM0045841.1"/>
    <property type="molecule type" value="Genomic_DNA"/>
</dbReference>
<gene>
    <name evidence="8" type="ORF">QTH91_15240</name>
</gene>
<evidence type="ECO:0000256" key="5">
    <source>
        <dbReference type="ARBA" id="ARBA00022989"/>
    </source>
</evidence>
<dbReference type="InterPro" id="IPR051907">
    <property type="entry name" value="DoxX-like_oxidoreductase"/>
</dbReference>
<evidence type="ECO:0000256" key="2">
    <source>
        <dbReference type="ARBA" id="ARBA00006679"/>
    </source>
</evidence>